<dbReference type="Proteomes" id="UP000011592">
    <property type="component" value="Unassembled WGS sequence"/>
</dbReference>
<comment type="caution">
    <text evidence="1">The sequence shown here is derived from an EMBL/GenBank/DDBJ whole genome shotgun (WGS) entry which is preliminary data.</text>
</comment>
<proteinExistence type="predicted"/>
<keyword evidence="2" id="KW-1185">Reference proteome</keyword>
<sequence length="135" mass="15615">MMNPHALEQVLRRKSIPRGQITLLKELYEREKDEWVSSSELIDRIRWGNEERFPGVLGAFANRINATAEITGNPGSSAFFEREKIDGQTHYRLRSEAREAIEEVQVLLDTFDQHSMSELLEPETEIEAERLESEA</sequence>
<dbReference type="AlphaFoldDB" id="L9YUQ6"/>
<reference evidence="1 2" key="1">
    <citation type="journal article" date="2014" name="PLoS Genet.">
        <title>Phylogenetically driven sequencing of extremely halophilic archaea reveals strategies for static and dynamic osmo-response.</title>
        <authorList>
            <person name="Becker E.A."/>
            <person name="Seitzer P.M."/>
            <person name="Tritt A."/>
            <person name="Larsen D."/>
            <person name="Krusor M."/>
            <person name="Yao A.I."/>
            <person name="Wu D."/>
            <person name="Madern D."/>
            <person name="Eisen J.A."/>
            <person name="Darling A.E."/>
            <person name="Facciotti M.T."/>
        </authorList>
    </citation>
    <scope>NUCLEOTIDE SEQUENCE [LARGE SCALE GENOMIC DNA]</scope>
    <source>
        <strain evidence="1 2">JCM 14663</strain>
    </source>
</reference>
<organism evidence="1 2">
    <name type="scientific">Natrinema gari JCM 14663</name>
    <dbReference type="NCBI Taxonomy" id="1230459"/>
    <lineage>
        <taxon>Archaea</taxon>
        <taxon>Methanobacteriati</taxon>
        <taxon>Methanobacteriota</taxon>
        <taxon>Stenosarchaea group</taxon>
        <taxon>Halobacteria</taxon>
        <taxon>Halobacteriales</taxon>
        <taxon>Natrialbaceae</taxon>
        <taxon>Natrinema</taxon>
    </lineage>
</organism>
<name>L9YUQ6_9EURY</name>
<accession>L9YUQ6</accession>
<gene>
    <name evidence="1" type="ORF">C486_13702</name>
</gene>
<dbReference type="EMBL" id="AOIJ01000058">
    <property type="protein sequence ID" value="ELY77930.1"/>
    <property type="molecule type" value="Genomic_DNA"/>
</dbReference>
<evidence type="ECO:0000313" key="2">
    <source>
        <dbReference type="Proteomes" id="UP000011592"/>
    </source>
</evidence>
<dbReference type="PATRIC" id="fig|1230459.4.peg.2743"/>
<evidence type="ECO:0000313" key="1">
    <source>
        <dbReference type="EMBL" id="ELY77930.1"/>
    </source>
</evidence>
<protein>
    <submittedName>
        <fullName evidence="1">Uncharacterized protein</fullName>
    </submittedName>
</protein>